<evidence type="ECO:0000256" key="2">
    <source>
        <dbReference type="ARBA" id="ARBA00004626"/>
    </source>
</evidence>
<dbReference type="GO" id="GO:0030139">
    <property type="term" value="C:endocytic vesicle"/>
    <property type="evidence" value="ECO:0007669"/>
    <property type="project" value="TreeGrafter"/>
</dbReference>
<evidence type="ECO:0000313" key="11">
    <source>
        <dbReference type="Proteomes" id="UP000887540"/>
    </source>
</evidence>
<keyword evidence="5" id="KW-0967">Endosome</keyword>
<comment type="subcellular location">
    <subcellularLocation>
        <location evidence="2">Cleavage furrow</location>
    </subcellularLocation>
    <subcellularLocation>
        <location evidence="1">Midbody</location>
    </subcellularLocation>
    <subcellularLocation>
        <location evidence="3">Recycling endosome membrane</location>
        <topology evidence="3">Peripheral membrane protein</topology>
    </subcellularLocation>
</comment>
<evidence type="ECO:0000256" key="7">
    <source>
        <dbReference type="ARBA" id="ARBA00023136"/>
    </source>
</evidence>
<dbReference type="GO" id="GO:0055038">
    <property type="term" value="C:recycling endosome membrane"/>
    <property type="evidence" value="ECO:0007669"/>
    <property type="project" value="UniProtKB-SubCell"/>
</dbReference>
<dbReference type="InterPro" id="IPR019018">
    <property type="entry name" value="Rab-bd_FIP-RBD"/>
</dbReference>
<sequence length="367" mass="42901">MKYLDPNSPVSDTSPNGMRFTSSPTSASVASRLYTNGQRSSRRTSFSSEPELMNFSDNEVHSEFNDISSQVSMISKKLTDMQENQMLTNEEKSRLKTENAVLQERVHILEEQFQVAEQRWKEKLDEEKCRAKDMLTRVEREKQLENESSSLKYQVLEKDLKSLKAEHEKLQEEAHTLRQNQDELRYQYHESQILCEALEQEKKQLKSEFDRYKQDAQSDMANSSELLEELTRQTENLRQNQFPRQGSLADQMVELEEEIESLRLENRQLREQNEDLHAQLLHDSVERGRSLLADGPPSLMAELNGMDSNELMNALKEQESCNQKLRDYINGILTRVIVMHPEILEIKDEELKERERQQQSGRQGNDS</sequence>
<dbReference type="SUPFAM" id="SSF144270">
    <property type="entry name" value="Eferin C-derminal domain-like"/>
    <property type="match status" value="1"/>
</dbReference>
<dbReference type="Pfam" id="PF25450">
    <property type="entry name" value="Rab11-FIP3"/>
    <property type="match status" value="1"/>
</dbReference>
<feature type="compositionally biased region" description="Basic and acidic residues" evidence="9">
    <location>
        <begin position="347"/>
        <end position="357"/>
    </location>
</feature>
<dbReference type="Proteomes" id="UP000887540">
    <property type="component" value="Unplaced"/>
</dbReference>
<feature type="region of interest" description="Disordered" evidence="9">
    <location>
        <begin position="1"/>
        <end position="49"/>
    </location>
</feature>
<dbReference type="Gene3D" id="1.20.5.2440">
    <property type="match status" value="1"/>
</dbReference>
<keyword evidence="7" id="KW-0472">Membrane</keyword>
<dbReference type="GO" id="GO:0030496">
    <property type="term" value="C:midbody"/>
    <property type="evidence" value="ECO:0007669"/>
    <property type="project" value="UniProtKB-SubCell"/>
</dbReference>
<name>A0A914DU18_9BILA</name>
<reference evidence="12" key="1">
    <citation type="submission" date="2022-11" db="UniProtKB">
        <authorList>
            <consortium name="WormBaseParasite"/>
        </authorList>
    </citation>
    <scope>IDENTIFICATION</scope>
</reference>
<dbReference type="InterPro" id="IPR051977">
    <property type="entry name" value="Rab11-interacting_regulator"/>
</dbReference>
<feature type="compositionally biased region" description="Polar residues" evidence="9">
    <location>
        <begin position="8"/>
        <end position="48"/>
    </location>
</feature>
<dbReference type="PROSITE" id="PS51511">
    <property type="entry name" value="FIP_RBD"/>
    <property type="match status" value="1"/>
</dbReference>
<evidence type="ECO:0000256" key="9">
    <source>
        <dbReference type="SAM" id="MobiDB-lite"/>
    </source>
</evidence>
<dbReference type="GO" id="GO:0032154">
    <property type="term" value="C:cleavage furrow"/>
    <property type="evidence" value="ECO:0007669"/>
    <property type="project" value="UniProtKB-SubCell"/>
</dbReference>
<dbReference type="GO" id="GO:0032456">
    <property type="term" value="P:endocytic recycling"/>
    <property type="evidence" value="ECO:0007669"/>
    <property type="project" value="TreeGrafter"/>
</dbReference>
<dbReference type="AlphaFoldDB" id="A0A914DU18"/>
<feature type="coiled-coil region" evidence="8">
    <location>
        <begin position="146"/>
        <end position="279"/>
    </location>
</feature>
<dbReference type="Pfam" id="PF09457">
    <property type="entry name" value="RBD-FIP"/>
    <property type="match status" value="1"/>
</dbReference>
<dbReference type="InterPro" id="IPR057316">
    <property type="entry name" value="Rab11-FIP3/4_dom"/>
</dbReference>
<accession>A0A914DU18</accession>
<feature type="compositionally biased region" description="Low complexity" evidence="9">
    <location>
        <begin position="358"/>
        <end position="367"/>
    </location>
</feature>
<dbReference type="GO" id="GO:0032465">
    <property type="term" value="P:regulation of cytokinesis"/>
    <property type="evidence" value="ECO:0007669"/>
    <property type="project" value="TreeGrafter"/>
</dbReference>
<evidence type="ECO:0000256" key="5">
    <source>
        <dbReference type="ARBA" id="ARBA00022753"/>
    </source>
</evidence>
<proteinExistence type="predicted"/>
<feature type="domain" description="FIP-RBD" evidence="10">
    <location>
        <begin position="285"/>
        <end position="347"/>
    </location>
</feature>
<dbReference type="InterPro" id="IPR037245">
    <property type="entry name" value="FIP-RBD_C_sf"/>
</dbReference>
<feature type="region of interest" description="Disordered" evidence="9">
    <location>
        <begin position="347"/>
        <end position="367"/>
    </location>
</feature>
<dbReference type="PANTHER" id="PTHR15726:SF7">
    <property type="entry name" value="NUCLEAR FALLOUT, ISOFORM J"/>
    <property type="match status" value="1"/>
</dbReference>
<evidence type="ECO:0000256" key="4">
    <source>
        <dbReference type="ARBA" id="ARBA00022448"/>
    </source>
</evidence>
<feature type="coiled-coil region" evidence="8">
    <location>
        <begin position="92"/>
        <end position="119"/>
    </location>
</feature>
<evidence type="ECO:0000256" key="1">
    <source>
        <dbReference type="ARBA" id="ARBA00004214"/>
    </source>
</evidence>
<protein>
    <submittedName>
        <fullName evidence="12">FIP-RBD domain-containing protein</fullName>
    </submittedName>
</protein>
<keyword evidence="11" id="KW-1185">Reference proteome</keyword>
<keyword evidence="4" id="KW-0813">Transport</keyword>
<evidence type="ECO:0000256" key="8">
    <source>
        <dbReference type="SAM" id="Coils"/>
    </source>
</evidence>
<dbReference type="WBParaSite" id="ACRNAN_scaffold377.g12788.t2">
    <property type="protein sequence ID" value="ACRNAN_scaffold377.g12788.t2"/>
    <property type="gene ID" value="ACRNAN_scaffold377.g12788"/>
</dbReference>
<keyword evidence="6 8" id="KW-0175">Coiled coil</keyword>
<evidence type="ECO:0000313" key="12">
    <source>
        <dbReference type="WBParaSite" id="ACRNAN_scaffold377.g12788.t2"/>
    </source>
</evidence>
<evidence type="ECO:0000256" key="6">
    <source>
        <dbReference type="ARBA" id="ARBA00023054"/>
    </source>
</evidence>
<dbReference type="PANTHER" id="PTHR15726">
    <property type="entry name" value="RAB11-FAMILY INTERACTING PROTEIN"/>
    <property type="match status" value="1"/>
</dbReference>
<evidence type="ECO:0000259" key="10">
    <source>
        <dbReference type="PROSITE" id="PS51511"/>
    </source>
</evidence>
<organism evidence="11 12">
    <name type="scientific">Acrobeloides nanus</name>
    <dbReference type="NCBI Taxonomy" id="290746"/>
    <lineage>
        <taxon>Eukaryota</taxon>
        <taxon>Metazoa</taxon>
        <taxon>Ecdysozoa</taxon>
        <taxon>Nematoda</taxon>
        <taxon>Chromadorea</taxon>
        <taxon>Rhabditida</taxon>
        <taxon>Tylenchina</taxon>
        <taxon>Cephalobomorpha</taxon>
        <taxon>Cephaloboidea</taxon>
        <taxon>Cephalobidae</taxon>
        <taxon>Acrobeloides</taxon>
    </lineage>
</organism>
<evidence type="ECO:0000256" key="3">
    <source>
        <dbReference type="ARBA" id="ARBA00004654"/>
    </source>
</evidence>